<name>A0A9N9QX72_9NEOP</name>
<dbReference type="InterPro" id="IPR036186">
    <property type="entry name" value="Serpin_sf"/>
</dbReference>
<dbReference type="InterPro" id="IPR042185">
    <property type="entry name" value="Serpin_sf_2"/>
</dbReference>
<keyword evidence="8" id="KW-1185">Reference proteome</keyword>
<organism evidence="7 8">
    <name type="scientific">Diatraea saccharalis</name>
    <name type="common">sugarcane borer</name>
    <dbReference type="NCBI Taxonomy" id="40085"/>
    <lineage>
        <taxon>Eukaryota</taxon>
        <taxon>Metazoa</taxon>
        <taxon>Ecdysozoa</taxon>
        <taxon>Arthropoda</taxon>
        <taxon>Hexapoda</taxon>
        <taxon>Insecta</taxon>
        <taxon>Pterygota</taxon>
        <taxon>Neoptera</taxon>
        <taxon>Endopterygota</taxon>
        <taxon>Lepidoptera</taxon>
        <taxon>Glossata</taxon>
        <taxon>Ditrysia</taxon>
        <taxon>Pyraloidea</taxon>
        <taxon>Crambidae</taxon>
        <taxon>Crambinae</taxon>
        <taxon>Diatraea</taxon>
    </lineage>
</organism>
<evidence type="ECO:0000256" key="1">
    <source>
        <dbReference type="ARBA" id="ARBA00022690"/>
    </source>
</evidence>
<dbReference type="InterPro" id="IPR036084">
    <property type="entry name" value="Ser_inhib-like_sf"/>
</dbReference>
<gene>
    <name evidence="7" type="ORF">DIATSA_LOCUS3220</name>
</gene>
<accession>A0A9N9QX72</accession>
<evidence type="ECO:0000313" key="8">
    <source>
        <dbReference type="Proteomes" id="UP001153714"/>
    </source>
</evidence>
<dbReference type="EMBL" id="OU893344">
    <property type="protein sequence ID" value="CAG9785165.1"/>
    <property type="molecule type" value="Genomic_DNA"/>
</dbReference>
<evidence type="ECO:0000256" key="3">
    <source>
        <dbReference type="ARBA" id="ARBA00023157"/>
    </source>
</evidence>
<evidence type="ECO:0000256" key="2">
    <source>
        <dbReference type="ARBA" id="ARBA00022900"/>
    </source>
</evidence>
<dbReference type="GO" id="GO:0004867">
    <property type="term" value="F:serine-type endopeptidase inhibitor activity"/>
    <property type="evidence" value="ECO:0007669"/>
    <property type="project" value="UniProtKB-KW"/>
</dbReference>
<dbReference type="Pfam" id="PF01826">
    <property type="entry name" value="TIL"/>
    <property type="match status" value="11"/>
</dbReference>
<reference evidence="7" key="2">
    <citation type="submission" date="2022-10" db="EMBL/GenBank/DDBJ databases">
        <authorList>
            <consortium name="ENA_rothamsted_submissions"/>
            <consortium name="culmorum"/>
            <person name="King R."/>
        </authorList>
    </citation>
    <scope>NUCLEOTIDE SEQUENCE</scope>
</reference>
<proteinExistence type="inferred from homology"/>
<dbReference type="InterPro" id="IPR051368">
    <property type="entry name" value="SerProtInhib-TIL_Domain"/>
</dbReference>
<dbReference type="Gene3D" id="2.10.25.10">
    <property type="entry name" value="Laminin"/>
    <property type="match status" value="17"/>
</dbReference>
<keyword evidence="5" id="KW-0732">Signal</keyword>
<evidence type="ECO:0000256" key="5">
    <source>
        <dbReference type="SAM" id="SignalP"/>
    </source>
</evidence>
<dbReference type="InterPro" id="IPR002919">
    <property type="entry name" value="TIL_dom"/>
</dbReference>
<feature type="signal peptide" evidence="5">
    <location>
        <begin position="1"/>
        <end position="20"/>
    </location>
</feature>
<comment type="similarity">
    <text evidence="4">Belongs to the serpin family.</text>
</comment>
<dbReference type="Pfam" id="PF00079">
    <property type="entry name" value="Serpin"/>
    <property type="match status" value="1"/>
</dbReference>
<dbReference type="Gene3D" id="2.30.39.10">
    <property type="entry name" value="Alpha-1-antitrypsin, domain 1"/>
    <property type="match status" value="1"/>
</dbReference>
<dbReference type="PANTHER" id="PTHR23259">
    <property type="entry name" value="RIDDLE"/>
    <property type="match status" value="1"/>
</dbReference>
<evidence type="ECO:0000256" key="4">
    <source>
        <dbReference type="RuleBase" id="RU000411"/>
    </source>
</evidence>
<dbReference type="OrthoDB" id="671595at2759"/>
<dbReference type="SUPFAM" id="SSF57567">
    <property type="entry name" value="Serine protease inhibitors"/>
    <property type="match status" value="12"/>
</dbReference>
<evidence type="ECO:0000259" key="6">
    <source>
        <dbReference type="SMART" id="SM00093"/>
    </source>
</evidence>
<sequence length="1605" mass="174057">MGRFVFMLGVTSLFLGVCLAGSSNENNDSAYDYSSEEYYDDDYCQSTSCPADEEYSDCPNTYCGPLTCAEAGFPKPNCGNSSTSCQPGCICKSGNLRNKDGKCIPSDQCPSCGGDENAVNGCGTNCGKKCSDLVNPNSVCLLGCILNGCDCKEGFYYDSNKRKCVKKEECNITPQCKGYEVYSSCSNGLCRVQNCEDKGKTRFCPPMAPGSCIPGCVCPEKYLRKNGVCVPEDQCDPPKCTGVEVYSDCSNGLCRVQDCKDKGKSRPCPPMAPGSCIPGCVCPEKYLRLYGVCVPEEQCGNADCSADEEYSECPNRFCSALTCDEVGYTKPNCGKTVPCKGDCICKNGKVKNKDGKCVEPSECPSCGGDSNAQSGCGNFCGGKCSDLLNSSPIACPLMCGMNLCDCKRGFYYDTNIKQCVKPEKCTSVCPADEELSECPNGSCYPLTCDEVGHRKPNCGKKDQCKRGCICKDGKVRNKDGKCVAPKQCPSCGGDPNARSGCGGNCGKKCTDLVNPRHICPLMCILNGCDCKDGFYYDSNTKKCVKAEQCTSVCPADEELSECPNGSCYPLTCDEVGHPKPNCGKKDQCKRGCICKDGKVRNKDGKCVAPSQCPSCGGDPNARSGCGGNCGKKCTDLVNPRRVCALMCILNGCDCKDGFYYDSNTKKCVKAEQCTSMCTNPNEVYDKCPDCSPQTCATKNQKFNCPMIPASKTGANCKPACRCKQGYLRNSKGVCVPVKECEPTCPTGEIYDSCPPVKCDAEYCPKDANSPQTCPTPKKCGKGRCVCGFNSKRDRKTGKCIPIRDCPPFKCNKCNEVYDSCPPVCPGQNCTDYLNKTKCPKYRIGIVVPCKPACRCKQGYYRDSKGNCVSGEKCKDNVCSADEEYLDCPNASCSPLTCNEVGYPKPNCGNSSSVICKPGCVCKNGKVRNKDGKCVPAKECPSCGGDKNAISGCGVNCGKKCSDLIRRNPICPRICRLNACDCKDGFYYDADKKKCVKPNECPSICTKPNEVYDKCPGCSPQTCATRNKIYHCPMIPANKTGPNCKPACRCKPGYFRNSQEVCVPSNECETPTCPNGEIYSSCPPIQCDAEYCPKNRDSPQTCPTPTKCGKGRCVCGFNSKRDRKTGKCIPIRDCPPFACKKCNEIYNSCPPICPGEKCSDFLRNATCSKYHIGIVLPCKPACRCKKGYYRDYKGNCVCGQKCKEEAAIGSNNTTQTTTNTTTQNSCGDVASLKLALIQGSNTFSAKFLKQLMNITPGVSVVTSAASVLTPLAKLALYAEASTYTEISNVLNLKTKEQIRCVYKDFMNSFQTSEGTTLDLADKIYIANRYKPSNSFEQDLNNVFNAKSETVDFNNGNQAADIINQWVSDKTKGKITDLVSPTMFNSLTRLALVNAVYFKGTWKTKFDAKLTQPSDFYVNPNKTVKVDMMKLKTKMNYAYNNDIDAQIIELPYLDGNVTLWVAVPNQRFGLSSLVEKIQDPKVLDTALNSLSSQTVTLHMPKIEVKSTINLKNVLKPIGVDSVFNTNCNISGMITPDEPLYVSEAVQKAFVAINEEGSEAAAANGFMVHMPAMPAPPPPPEPIVIADHPYIYCIRIRGIILFFGIFTG</sequence>
<dbReference type="SUPFAM" id="SSF56574">
    <property type="entry name" value="Serpins"/>
    <property type="match status" value="1"/>
</dbReference>
<keyword evidence="1" id="KW-0646">Protease inhibitor</keyword>
<dbReference type="CDD" id="cd19579">
    <property type="entry name" value="serpin1K-like"/>
    <property type="match status" value="1"/>
</dbReference>
<dbReference type="CDD" id="cd19941">
    <property type="entry name" value="TIL"/>
    <property type="match status" value="12"/>
</dbReference>
<keyword evidence="2" id="KW-0722">Serine protease inhibitor</keyword>
<feature type="chain" id="PRO_5040312465" description="Serpin domain-containing protein" evidence="5">
    <location>
        <begin position="21"/>
        <end position="1605"/>
    </location>
</feature>
<feature type="domain" description="Serpin" evidence="6">
    <location>
        <begin position="1244"/>
        <end position="1604"/>
    </location>
</feature>
<reference evidence="7" key="1">
    <citation type="submission" date="2021-12" db="EMBL/GenBank/DDBJ databases">
        <authorList>
            <person name="King R."/>
        </authorList>
    </citation>
    <scope>NUCLEOTIDE SEQUENCE</scope>
</reference>
<dbReference type="InterPro" id="IPR042178">
    <property type="entry name" value="Serpin_sf_1"/>
</dbReference>
<dbReference type="InterPro" id="IPR023796">
    <property type="entry name" value="Serpin_dom"/>
</dbReference>
<dbReference type="Gene3D" id="3.30.497.10">
    <property type="entry name" value="Antithrombin, subunit I, domain 2"/>
    <property type="match status" value="1"/>
</dbReference>
<dbReference type="SMART" id="SM00093">
    <property type="entry name" value="SERPIN"/>
    <property type="match status" value="1"/>
</dbReference>
<dbReference type="Proteomes" id="UP001153714">
    <property type="component" value="Chromosome 13"/>
</dbReference>
<keyword evidence="3" id="KW-1015">Disulfide bond</keyword>
<dbReference type="PANTHER" id="PTHR23259:SF70">
    <property type="entry name" value="ACCESSORY GLAND PROTEIN ACP62F-RELATED"/>
    <property type="match status" value="1"/>
</dbReference>
<evidence type="ECO:0000313" key="7">
    <source>
        <dbReference type="EMBL" id="CAG9785165.1"/>
    </source>
</evidence>
<protein>
    <recommendedName>
        <fullName evidence="6">Serpin domain-containing protein</fullName>
    </recommendedName>
</protein>